<dbReference type="Pfam" id="PF12146">
    <property type="entry name" value="Hydrolase_4"/>
    <property type="match status" value="1"/>
</dbReference>
<comment type="caution">
    <text evidence="3">The sequence shown here is derived from an EMBL/GenBank/DDBJ whole genome shotgun (WGS) entry which is preliminary data.</text>
</comment>
<dbReference type="InterPro" id="IPR029058">
    <property type="entry name" value="AB_hydrolase_fold"/>
</dbReference>
<dbReference type="InterPro" id="IPR022742">
    <property type="entry name" value="Hydrolase_4"/>
</dbReference>
<evidence type="ECO:0000313" key="3">
    <source>
        <dbReference type="EMBL" id="GMI25982.1"/>
    </source>
</evidence>
<feature type="domain" description="Serine aminopeptidase S33" evidence="2">
    <location>
        <begin position="19"/>
        <end position="223"/>
    </location>
</feature>
<reference evidence="3" key="1">
    <citation type="submission" date="2022-07" db="EMBL/GenBank/DDBJ databases">
        <title>Genome analysis of Parmales, a sister group of diatoms, reveals the evolutionary specialization of diatoms from phago-mixotrophs to photoautotrophs.</title>
        <authorList>
            <person name="Ban H."/>
            <person name="Sato S."/>
            <person name="Yoshikawa S."/>
            <person name="Kazumasa Y."/>
            <person name="Nakamura Y."/>
            <person name="Ichinomiya M."/>
            <person name="Saitoh K."/>
            <person name="Sato N."/>
            <person name="Blanc-Mathieu R."/>
            <person name="Endo H."/>
            <person name="Kuwata A."/>
            <person name="Ogata H."/>
        </authorList>
    </citation>
    <scope>NUCLEOTIDE SEQUENCE</scope>
</reference>
<keyword evidence="4" id="KW-1185">Reference proteome</keyword>
<dbReference type="GO" id="GO:0016020">
    <property type="term" value="C:membrane"/>
    <property type="evidence" value="ECO:0007669"/>
    <property type="project" value="TreeGrafter"/>
</dbReference>
<protein>
    <recommendedName>
        <fullName evidence="2">Serine aminopeptidase S33 domain-containing protein</fullName>
    </recommendedName>
</protein>
<dbReference type="Proteomes" id="UP001165082">
    <property type="component" value="Unassembled WGS sequence"/>
</dbReference>
<evidence type="ECO:0000313" key="4">
    <source>
        <dbReference type="Proteomes" id="UP001165082"/>
    </source>
</evidence>
<proteinExistence type="predicted"/>
<sequence length="478" mass="51521">LHLPPPTRLSFEEVVSVVVEYINDTFDPNSKLTIVGESFGGLLATAVAASPSTSPDLNIVLVNPATSFQSTNWKTLAPALTSTIGKTSAYPYVGGGVLAATVPSLYQSKKLATEILSDLASDPLSLPTKGQDLLETFGTSIMERLPPEAVKFRVLEWCDKGSKLMTDGAISRALSSTPTLVLVGGKDKLLPSKKEGLRLKDLIGPNCTLITYDSGSHFLLDEQVNLTETILQSHLFRTTELDPIKDFKLPPPAAIERIIDEQVRPFRRLASPVFFSTSPNNDVTSNLNHVPIIELEKDGKPLLIVGNHQFGGLDLGLVIAELLEEKGRIPRGLAHPVVFQGGGFAGNSTSSSSSSSRRTGGGGGQTSYFKTFGAVEVGPRNFYRLMEASQPTLLYPGGVREVFHGRGEQYKLFWPSNPDFIRTAAKFNATIVTLAGVGAYESSTILADQKQLLDSPLGGRLRESSIKIPNARGKDKDK</sequence>
<dbReference type="Gene3D" id="3.40.50.1820">
    <property type="entry name" value="alpha/beta hydrolase"/>
    <property type="match status" value="1"/>
</dbReference>
<feature type="compositionally biased region" description="Low complexity" evidence="1">
    <location>
        <begin position="346"/>
        <end position="358"/>
    </location>
</feature>
<feature type="non-terminal residue" evidence="3">
    <location>
        <position position="1"/>
    </location>
</feature>
<evidence type="ECO:0000256" key="1">
    <source>
        <dbReference type="SAM" id="MobiDB-lite"/>
    </source>
</evidence>
<evidence type="ECO:0000259" key="2">
    <source>
        <dbReference type="Pfam" id="PF12146"/>
    </source>
</evidence>
<accession>A0A9W7FZE0</accession>
<dbReference type="PANTHER" id="PTHR22753">
    <property type="entry name" value="TRANSMEMBRANE PROTEIN 68"/>
    <property type="match status" value="1"/>
</dbReference>
<organism evidence="3 4">
    <name type="scientific">Triparma retinervis</name>
    <dbReference type="NCBI Taxonomy" id="2557542"/>
    <lineage>
        <taxon>Eukaryota</taxon>
        <taxon>Sar</taxon>
        <taxon>Stramenopiles</taxon>
        <taxon>Ochrophyta</taxon>
        <taxon>Bolidophyceae</taxon>
        <taxon>Parmales</taxon>
        <taxon>Triparmaceae</taxon>
        <taxon>Triparma</taxon>
    </lineage>
</organism>
<dbReference type="PANTHER" id="PTHR22753:SF14">
    <property type="entry name" value="MONOACYLGLYCEROL_DIACYLGLYCEROL O-ACYLTRANSFERASE"/>
    <property type="match status" value="1"/>
</dbReference>
<feature type="non-terminal residue" evidence="3">
    <location>
        <position position="478"/>
    </location>
</feature>
<dbReference type="OrthoDB" id="44277at2759"/>
<dbReference type="EMBL" id="BRXZ01008418">
    <property type="protein sequence ID" value="GMI25982.1"/>
    <property type="molecule type" value="Genomic_DNA"/>
</dbReference>
<dbReference type="SUPFAM" id="SSF53474">
    <property type="entry name" value="alpha/beta-Hydrolases"/>
    <property type="match status" value="1"/>
</dbReference>
<gene>
    <name evidence="3" type="ORF">TrRE_jg7453</name>
</gene>
<feature type="region of interest" description="Disordered" evidence="1">
    <location>
        <begin position="346"/>
        <end position="365"/>
    </location>
</feature>
<name>A0A9W7FZE0_9STRA</name>
<dbReference type="AlphaFoldDB" id="A0A9W7FZE0"/>